<sequence>MSTPTHNPLWAMFTLLTALLWLPARTTPGLTLITVGSLAGLLGHPWWGLTAAILGAMVYAQQCSRTPYARCPRCKGTGHHHTRRNKACRPCRGKGVRMRWGRAVMNTYRRATYTAPTAPRPAPARPFTPNSYADALRDNADGK</sequence>
<dbReference type="Proteomes" id="UP001499978">
    <property type="component" value="Unassembled WGS sequence"/>
</dbReference>
<dbReference type="RefSeq" id="WP_344169961.1">
    <property type="nucleotide sequence ID" value="NZ_BAAARY010000005.1"/>
</dbReference>
<name>A0ABN3ND82_9ACTN</name>
<evidence type="ECO:0000313" key="4">
    <source>
        <dbReference type="Proteomes" id="UP001499978"/>
    </source>
</evidence>
<gene>
    <name evidence="3" type="ORF">GCM10010201_13530</name>
</gene>
<dbReference type="Gene3D" id="6.20.20.10">
    <property type="match status" value="1"/>
</dbReference>
<protein>
    <submittedName>
        <fullName evidence="3">Uncharacterized protein</fullName>
    </submittedName>
</protein>
<evidence type="ECO:0000313" key="3">
    <source>
        <dbReference type="EMBL" id="GAA2517971.1"/>
    </source>
</evidence>
<reference evidence="3 4" key="1">
    <citation type="journal article" date="2019" name="Int. J. Syst. Evol. Microbiol.">
        <title>The Global Catalogue of Microorganisms (GCM) 10K type strain sequencing project: providing services to taxonomists for standard genome sequencing and annotation.</title>
        <authorList>
            <consortium name="The Broad Institute Genomics Platform"/>
            <consortium name="The Broad Institute Genome Sequencing Center for Infectious Disease"/>
            <person name="Wu L."/>
            <person name="Ma J."/>
        </authorList>
    </citation>
    <scope>NUCLEOTIDE SEQUENCE [LARGE SCALE GENOMIC DNA]</scope>
    <source>
        <strain evidence="3 4">JCM 3367</strain>
    </source>
</reference>
<accession>A0ABN3ND82</accession>
<keyword evidence="2" id="KW-1133">Transmembrane helix</keyword>
<dbReference type="EMBL" id="BAAARY010000005">
    <property type="protein sequence ID" value="GAA2517971.1"/>
    <property type="molecule type" value="Genomic_DNA"/>
</dbReference>
<organism evidence="3 4">
    <name type="scientific">Pilimelia columellifera subsp. columellifera</name>
    <dbReference type="NCBI Taxonomy" id="706583"/>
    <lineage>
        <taxon>Bacteria</taxon>
        <taxon>Bacillati</taxon>
        <taxon>Actinomycetota</taxon>
        <taxon>Actinomycetes</taxon>
        <taxon>Micromonosporales</taxon>
        <taxon>Micromonosporaceae</taxon>
        <taxon>Pilimelia</taxon>
    </lineage>
</organism>
<keyword evidence="2" id="KW-0812">Transmembrane</keyword>
<evidence type="ECO:0000256" key="2">
    <source>
        <dbReference type="SAM" id="Phobius"/>
    </source>
</evidence>
<keyword evidence="4" id="KW-1185">Reference proteome</keyword>
<keyword evidence="2" id="KW-0472">Membrane</keyword>
<dbReference type="SUPFAM" id="SSF57938">
    <property type="entry name" value="DnaJ/Hsp40 cysteine-rich domain"/>
    <property type="match status" value="1"/>
</dbReference>
<evidence type="ECO:0000256" key="1">
    <source>
        <dbReference type="SAM" id="MobiDB-lite"/>
    </source>
</evidence>
<dbReference type="InterPro" id="IPR036410">
    <property type="entry name" value="HSP_DnaJ_Cys-rich_dom_sf"/>
</dbReference>
<feature type="region of interest" description="Disordered" evidence="1">
    <location>
        <begin position="114"/>
        <end position="143"/>
    </location>
</feature>
<comment type="caution">
    <text evidence="3">The sequence shown here is derived from an EMBL/GenBank/DDBJ whole genome shotgun (WGS) entry which is preliminary data.</text>
</comment>
<proteinExistence type="predicted"/>
<feature type="transmembrane region" description="Helical" evidence="2">
    <location>
        <begin position="42"/>
        <end position="60"/>
    </location>
</feature>